<evidence type="ECO:0000313" key="3">
    <source>
        <dbReference type="Proteomes" id="UP001066276"/>
    </source>
</evidence>
<feature type="compositionally biased region" description="Basic and acidic residues" evidence="1">
    <location>
        <begin position="94"/>
        <end position="127"/>
    </location>
</feature>
<reference evidence="2" key="1">
    <citation type="journal article" date="2022" name="bioRxiv">
        <title>Sequencing and chromosome-scale assembly of the giantPleurodeles waltlgenome.</title>
        <authorList>
            <person name="Brown T."/>
            <person name="Elewa A."/>
            <person name="Iarovenko S."/>
            <person name="Subramanian E."/>
            <person name="Araus A.J."/>
            <person name="Petzold A."/>
            <person name="Susuki M."/>
            <person name="Suzuki K.-i.T."/>
            <person name="Hayashi T."/>
            <person name="Toyoda A."/>
            <person name="Oliveira C."/>
            <person name="Osipova E."/>
            <person name="Leigh N.D."/>
            <person name="Simon A."/>
            <person name="Yun M.H."/>
        </authorList>
    </citation>
    <scope>NUCLEOTIDE SEQUENCE</scope>
    <source>
        <strain evidence="2">20211129_DDA</strain>
        <tissue evidence="2">Liver</tissue>
    </source>
</reference>
<evidence type="ECO:0000313" key="2">
    <source>
        <dbReference type="EMBL" id="KAJ1090598.1"/>
    </source>
</evidence>
<gene>
    <name evidence="2" type="ORF">NDU88_003728</name>
</gene>
<dbReference type="EMBL" id="JANPWB010000015">
    <property type="protein sequence ID" value="KAJ1090598.1"/>
    <property type="molecule type" value="Genomic_DNA"/>
</dbReference>
<sequence>VRHVPGSHQAPADYLSRFPLSSPVLEQDSSWGRVCDRAAPGNSGEPAETEPLRPRSQVPLETRPQRGQRPDVASATSGDEEAPDWPPGGQKTEAPVERERAGKGERKENGGGGGEPKEEERDGDKDIGGGPQWPGSGGTRTQRNSARPEAGETSPDRREDLHRASHDPGGSWLYK</sequence>
<feature type="region of interest" description="Disordered" evidence="1">
    <location>
        <begin position="27"/>
        <end position="175"/>
    </location>
</feature>
<dbReference type="Proteomes" id="UP001066276">
    <property type="component" value="Chromosome 11"/>
</dbReference>
<feature type="non-terminal residue" evidence="2">
    <location>
        <position position="1"/>
    </location>
</feature>
<proteinExistence type="predicted"/>
<name>A0AAV7LNX8_PLEWA</name>
<evidence type="ECO:0000256" key="1">
    <source>
        <dbReference type="SAM" id="MobiDB-lite"/>
    </source>
</evidence>
<organism evidence="2 3">
    <name type="scientific">Pleurodeles waltl</name>
    <name type="common">Iberian ribbed newt</name>
    <dbReference type="NCBI Taxonomy" id="8319"/>
    <lineage>
        <taxon>Eukaryota</taxon>
        <taxon>Metazoa</taxon>
        <taxon>Chordata</taxon>
        <taxon>Craniata</taxon>
        <taxon>Vertebrata</taxon>
        <taxon>Euteleostomi</taxon>
        <taxon>Amphibia</taxon>
        <taxon>Batrachia</taxon>
        <taxon>Caudata</taxon>
        <taxon>Salamandroidea</taxon>
        <taxon>Salamandridae</taxon>
        <taxon>Pleurodelinae</taxon>
        <taxon>Pleurodeles</taxon>
    </lineage>
</organism>
<feature type="non-terminal residue" evidence="2">
    <location>
        <position position="175"/>
    </location>
</feature>
<feature type="compositionally biased region" description="Basic and acidic residues" evidence="1">
    <location>
        <begin position="154"/>
        <end position="166"/>
    </location>
</feature>
<comment type="caution">
    <text evidence="2">The sequence shown here is derived from an EMBL/GenBank/DDBJ whole genome shotgun (WGS) entry which is preliminary data.</text>
</comment>
<keyword evidence="3" id="KW-1185">Reference proteome</keyword>
<dbReference type="AlphaFoldDB" id="A0AAV7LNX8"/>
<protein>
    <submittedName>
        <fullName evidence="2">Uncharacterized protein</fullName>
    </submittedName>
</protein>
<accession>A0AAV7LNX8</accession>
<feature type="compositionally biased region" description="Gly residues" evidence="1">
    <location>
        <begin position="128"/>
        <end position="138"/>
    </location>
</feature>